<dbReference type="GO" id="GO:0009245">
    <property type="term" value="P:lipid A biosynthetic process"/>
    <property type="evidence" value="ECO:0007669"/>
    <property type="project" value="TreeGrafter"/>
</dbReference>
<dbReference type="InterPro" id="IPR036736">
    <property type="entry name" value="ACP-like_sf"/>
</dbReference>
<gene>
    <name evidence="8" type="primary">pamC</name>
    <name evidence="9" type="ORF">CP975_33735</name>
    <name evidence="8" type="ORF">SALB_00466</name>
</gene>
<dbReference type="AlphaFoldDB" id="A0A0D3RJB8"/>
<evidence type="ECO:0000256" key="5">
    <source>
        <dbReference type="ARBA" id="ARBA00023098"/>
    </source>
</evidence>
<keyword evidence="2" id="KW-0444">Lipid biosynthesis</keyword>
<dbReference type="RefSeq" id="WP_055532862.1">
    <property type="nucleotide sequence ID" value="NZ_CP023695.1"/>
</dbReference>
<evidence type="ECO:0000313" key="9">
    <source>
        <dbReference type="EMBL" id="QEV21824.1"/>
    </source>
</evidence>
<organism evidence="8">
    <name type="scientific">Streptomyces alboniger</name>
    <dbReference type="NCBI Taxonomy" id="132473"/>
    <lineage>
        <taxon>Bacteria</taxon>
        <taxon>Bacillati</taxon>
        <taxon>Actinomycetota</taxon>
        <taxon>Actinomycetes</taxon>
        <taxon>Kitasatosporales</taxon>
        <taxon>Streptomycetaceae</taxon>
        <taxon>Streptomyces</taxon>
        <taxon>Streptomyces aurantiacus group</taxon>
    </lineage>
</organism>
<dbReference type="PANTHER" id="PTHR20863:SF76">
    <property type="entry name" value="CARRIER DOMAIN-CONTAINING PROTEIN"/>
    <property type="match status" value="1"/>
</dbReference>
<evidence type="ECO:0000256" key="3">
    <source>
        <dbReference type="ARBA" id="ARBA00022553"/>
    </source>
</evidence>
<evidence type="ECO:0000256" key="4">
    <source>
        <dbReference type="ARBA" id="ARBA00022832"/>
    </source>
</evidence>
<reference evidence="9 10" key="2">
    <citation type="submission" date="2017-09" db="EMBL/GenBank/DDBJ databases">
        <authorList>
            <person name="Lee N."/>
            <person name="Cho B.-K."/>
        </authorList>
    </citation>
    <scope>NUCLEOTIDE SEQUENCE [LARGE SCALE GENOMIC DNA]</scope>
    <source>
        <strain evidence="9 10">ATCC 12461</strain>
    </source>
</reference>
<proteinExistence type="predicted"/>
<dbReference type="OrthoDB" id="3192863at2"/>
<dbReference type="EMBL" id="CP023695">
    <property type="protein sequence ID" value="QEV21824.1"/>
    <property type="molecule type" value="Genomic_DNA"/>
</dbReference>
<dbReference type="SUPFAM" id="SSF47336">
    <property type="entry name" value="ACP-like"/>
    <property type="match status" value="1"/>
</dbReference>
<dbReference type="Proteomes" id="UP000326553">
    <property type="component" value="Chromosome"/>
</dbReference>
<dbReference type="InterPro" id="IPR003231">
    <property type="entry name" value="ACP"/>
</dbReference>
<keyword evidence="10" id="KW-1185">Reference proteome</keyword>
<dbReference type="KEGG" id="salw:CP975_33735"/>
<dbReference type="GO" id="GO:0016020">
    <property type="term" value="C:membrane"/>
    <property type="evidence" value="ECO:0007669"/>
    <property type="project" value="GOC"/>
</dbReference>
<keyword evidence="4" id="KW-0276">Fatty acid metabolism</keyword>
<evidence type="ECO:0000259" key="7">
    <source>
        <dbReference type="PROSITE" id="PS50075"/>
    </source>
</evidence>
<name>A0A0D3RJB8_STRAD</name>
<keyword evidence="1" id="KW-0596">Phosphopantetheine</keyword>
<protein>
    <submittedName>
        <fullName evidence="8 9">Acyl carrier protein</fullName>
    </submittedName>
</protein>
<dbReference type="PANTHER" id="PTHR20863">
    <property type="entry name" value="ACYL CARRIER PROTEIN"/>
    <property type="match status" value="1"/>
</dbReference>
<evidence type="ECO:0000313" key="10">
    <source>
        <dbReference type="Proteomes" id="UP000326553"/>
    </source>
</evidence>
<sequence>MYESVKSLLTNEFKISEDRIAPDSTLEDLGLDSLASVEFALALEKGFGVEITDDEVVELERLDRIVELVERRKQAS</sequence>
<evidence type="ECO:0000256" key="1">
    <source>
        <dbReference type="ARBA" id="ARBA00022450"/>
    </source>
</evidence>
<evidence type="ECO:0000256" key="2">
    <source>
        <dbReference type="ARBA" id="ARBA00022516"/>
    </source>
</evidence>
<reference evidence="8" key="1">
    <citation type="journal article" date="2015" name="Angew. Chem. Int. Ed. Engl.">
        <title>Insights into the pamamycin biosynthesis.</title>
        <authorList>
            <person name="Rebets Y."/>
            <person name="Brotz E."/>
            <person name="Manderscheid N."/>
            <person name="Tokovenko B."/>
            <person name="Myronovskyi M."/>
            <person name="Metz P."/>
            <person name="Petzke L."/>
            <person name="Luzhetskyy A."/>
        </authorList>
    </citation>
    <scope>NUCLEOTIDE SEQUENCE</scope>
    <source>
        <strain evidence="8">DSM 40043</strain>
    </source>
</reference>
<evidence type="ECO:0000256" key="6">
    <source>
        <dbReference type="ARBA" id="ARBA00023160"/>
    </source>
</evidence>
<evidence type="ECO:0000313" key="8">
    <source>
        <dbReference type="EMBL" id="AJS09381.1"/>
    </source>
</evidence>
<dbReference type="Gene3D" id="1.10.1200.10">
    <property type="entry name" value="ACP-like"/>
    <property type="match status" value="1"/>
</dbReference>
<accession>A0A0D3RJB8</accession>
<dbReference type="EMBL" id="KM923741">
    <property type="protein sequence ID" value="AJS09381.1"/>
    <property type="molecule type" value="Genomic_DNA"/>
</dbReference>
<keyword evidence="6" id="KW-0275">Fatty acid biosynthesis</keyword>
<dbReference type="Pfam" id="PF00550">
    <property type="entry name" value="PP-binding"/>
    <property type="match status" value="1"/>
</dbReference>
<dbReference type="GO" id="GO:0000036">
    <property type="term" value="F:acyl carrier activity"/>
    <property type="evidence" value="ECO:0007669"/>
    <property type="project" value="TreeGrafter"/>
</dbReference>
<keyword evidence="3" id="KW-0597">Phosphoprotein</keyword>
<feature type="domain" description="Carrier" evidence="7">
    <location>
        <begin position="1"/>
        <end position="73"/>
    </location>
</feature>
<dbReference type="PROSITE" id="PS50075">
    <property type="entry name" value="CARRIER"/>
    <property type="match status" value="1"/>
</dbReference>
<dbReference type="GO" id="GO:0000035">
    <property type="term" value="F:acyl binding"/>
    <property type="evidence" value="ECO:0007669"/>
    <property type="project" value="TreeGrafter"/>
</dbReference>
<dbReference type="GO" id="GO:0005829">
    <property type="term" value="C:cytosol"/>
    <property type="evidence" value="ECO:0007669"/>
    <property type="project" value="TreeGrafter"/>
</dbReference>
<keyword evidence="5" id="KW-0443">Lipid metabolism</keyword>
<dbReference type="InterPro" id="IPR009081">
    <property type="entry name" value="PP-bd_ACP"/>
</dbReference>